<accession>A0A0P9D8Q0</accession>
<keyword evidence="2" id="KW-1185">Reference proteome</keyword>
<organism evidence="1 2">
    <name type="scientific">Kouleothrix aurantiaca</name>
    <dbReference type="NCBI Taxonomy" id="186479"/>
    <lineage>
        <taxon>Bacteria</taxon>
        <taxon>Bacillati</taxon>
        <taxon>Chloroflexota</taxon>
        <taxon>Chloroflexia</taxon>
        <taxon>Chloroflexales</taxon>
        <taxon>Roseiflexineae</taxon>
        <taxon>Roseiflexaceae</taxon>
        <taxon>Kouleothrix</taxon>
    </lineage>
</organism>
<evidence type="ECO:0000313" key="2">
    <source>
        <dbReference type="Proteomes" id="UP000050509"/>
    </source>
</evidence>
<gene>
    <name evidence="1" type="ORF">SE17_19240</name>
</gene>
<dbReference type="AlphaFoldDB" id="A0A0P9D8Q0"/>
<evidence type="ECO:0008006" key="3">
    <source>
        <dbReference type="Google" id="ProtNLM"/>
    </source>
</evidence>
<protein>
    <recommendedName>
        <fullName evidence="3">Integrase</fullName>
    </recommendedName>
</protein>
<dbReference type="EMBL" id="LJCR01000777">
    <property type="protein sequence ID" value="KPV51785.1"/>
    <property type="molecule type" value="Genomic_DNA"/>
</dbReference>
<comment type="caution">
    <text evidence="1">The sequence shown here is derived from an EMBL/GenBank/DDBJ whole genome shotgun (WGS) entry which is preliminary data.</text>
</comment>
<proteinExistence type="predicted"/>
<sequence>MRRSRTKRLHAAYVSHIWAYDFVEDSLADGTPLRMLTVMDEFTREGLAIDVALITSADG</sequence>
<evidence type="ECO:0000313" key="1">
    <source>
        <dbReference type="EMBL" id="KPV51785.1"/>
    </source>
</evidence>
<dbReference type="Proteomes" id="UP000050509">
    <property type="component" value="Unassembled WGS sequence"/>
</dbReference>
<name>A0A0P9D8Q0_9CHLR</name>
<reference evidence="1 2" key="1">
    <citation type="submission" date="2015-09" db="EMBL/GenBank/DDBJ databases">
        <title>Draft genome sequence of Kouleothrix aurantiaca JCM 19913.</title>
        <authorList>
            <person name="Hemp J."/>
        </authorList>
    </citation>
    <scope>NUCLEOTIDE SEQUENCE [LARGE SCALE GENOMIC DNA]</scope>
    <source>
        <strain evidence="1 2">COM-B</strain>
    </source>
</reference>